<proteinExistence type="predicted"/>
<accession>A0A0C9NL13</accession>
<protein>
    <submittedName>
        <fullName evidence="1">DNA, contig: SP655</fullName>
    </submittedName>
</protein>
<evidence type="ECO:0000313" key="1">
    <source>
        <dbReference type="EMBL" id="GAN15298.1"/>
    </source>
</evidence>
<dbReference type="EMBL" id="BBJS01000055">
    <property type="protein sequence ID" value="GAN15298.1"/>
    <property type="molecule type" value="Genomic_DNA"/>
</dbReference>
<comment type="caution">
    <text evidence="1">The sequence shown here is derived from an EMBL/GenBank/DDBJ whole genome shotgun (WGS) entry which is preliminary data.</text>
</comment>
<reference evidence="1 2" key="1">
    <citation type="submission" date="2014-08" db="EMBL/GenBank/DDBJ databases">
        <title>Whole genome shotgun sequence of Sphingomonas paucimobilis NBRC 13935.</title>
        <authorList>
            <person name="Hosoyama A."/>
            <person name="Hashimoto M."/>
            <person name="Hosoyama Y."/>
            <person name="Noguchi M."/>
            <person name="Uohara A."/>
            <person name="Ohji S."/>
            <person name="Katano-Makiyama Y."/>
            <person name="Ichikawa N."/>
            <person name="Kimura A."/>
            <person name="Yamazoe A."/>
            <person name="Fujita N."/>
        </authorList>
    </citation>
    <scope>NUCLEOTIDE SEQUENCE [LARGE SCALE GENOMIC DNA]</scope>
    <source>
        <strain evidence="1 2">NBRC 13935</strain>
    </source>
</reference>
<sequence length="97" mass="10375">MERDAFEKFGLAPGVEAVTSGAPRSEEPVHTRGYRVIALVVASALFMQQLDGTVLTVALPTMARDLATSASLNASSPPNAQTTSAIQDMCKRDRIRL</sequence>
<name>A0A0C9NL13_SPHPI</name>
<dbReference type="RefSeq" id="WP_042469381.1">
    <property type="nucleotide sequence ID" value="NZ_BBJS01000055.1"/>
</dbReference>
<dbReference type="Proteomes" id="UP000032025">
    <property type="component" value="Unassembled WGS sequence"/>
</dbReference>
<dbReference type="AlphaFoldDB" id="A0A0C9NL13"/>
<evidence type="ECO:0000313" key="2">
    <source>
        <dbReference type="Proteomes" id="UP000032025"/>
    </source>
</evidence>
<keyword evidence="2" id="KW-1185">Reference proteome</keyword>
<gene>
    <name evidence="1" type="ORF">SP6_55_00160</name>
</gene>
<organism evidence="1 2">
    <name type="scientific">Sphingomonas paucimobilis NBRC 13935</name>
    <dbReference type="NCBI Taxonomy" id="1219050"/>
    <lineage>
        <taxon>Bacteria</taxon>
        <taxon>Pseudomonadati</taxon>
        <taxon>Pseudomonadota</taxon>
        <taxon>Alphaproteobacteria</taxon>
        <taxon>Sphingomonadales</taxon>
        <taxon>Sphingomonadaceae</taxon>
        <taxon>Sphingomonas</taxon>
    </lineage>
</organism>